<dbReference type="Pfam" id="PF08327">
    <property type="entry name" value="AHSA1"/>
    <property type="match status" value="1"/>
</dbReference>
<accession>A0ABT6HSS0</accession>
<gene>
    <name evidence="3" type="ORF">QCN29_23880</name>
</gene>
<dbReference type="Proteomes" id="UP001223144">
    <property type="component" value="Unassembled WGS sequence"/>
</dbReference>
<comment type="caution">
    <text evidence="3">The sequence shown here is derived from an EMBL/GenBank/DDBJ whole genome shotgun (WGS) entry which is preliminary data.</text>
</comment>
<dbReference type="InterPro" id="IPR023393">
    <property type="entry name" value="START-like_dom_sf"/>
</dbReference>
<dbReference type="EMBL" id="JARWBG010000031">
    <property type="protein sequence ID" value="MDH2391763.1"/>
    <property type="molecule type" value="Genomic_DNA"/>
</dbReference>
<sequence>MGSEAIPYGTSETRDGEHALHFLLHLPHPVVYVWAAVATPEGLPQWLAVADLLEPRLGGGVTLRWLGAGAEGRRTVVSGQVTAWERESVAEYTVELHGRVRFHMEPPPADSFATVLRFTNQFRGDDDFRLDCLADWHRHFELLDDALDGRPADWSAWSPDRWQRLREEYARRPSPSRP</sequence>
<proteinExistence type="inferred from homology"/>
<evidence type="ECO:0000259" key="2">
    <source>
        <dbReference type="Pfam" id="PF08327"/>
    </source>
</evidence>
<reference evidence="3 4" key="1">
    <citation type="submission" date="2023-04" db="EMBL/GenBank/DDBJ databases">
        <title>Streptomyces chengmaiensis sp. nov. isolated from the stem of mangrove plant in Hainan.</title>
        <authorList>
            <person name="Huang X."/>
            <person name="Zhou S."/>
            <person name="Chu X."/>
            <person name="Xie Y."/>
            <person name="Lin Y."/>
        </authorList>
    </citation>
    <scope>NUCLEOTIDE SEQUENCE [LARGE SCALE GENOMIC DNA]</scope>
    <source>
        <strain evidence="3 4">HNM0663</strain>
    </source>
</reference>
<name>A0ABT6HSS0_9ACTN</name>
<feature type="domain" description="Activator of Hsp90 ATPase homologue 1/2-like C-terminal" evidence="2">
    <location>
        <begin position="29"/>
        <end position="147"/>
    </location>
</feature>
<organism evidence="3 4">
    <name type="scientific">Streptomyces chengmaiensis</name>
    <dbReference type="NCBI Taxonomy" id="3040919"/>
    <lineage>
        <taxon>Bacteria</taxon>
        <taxon>Bacillati</taxon>
        <taxon>Actinomycetota</taxon>
        <taxon>Actinomycetes</taxon>
        <taxon>Kitasatosporales</taxon>
        <taxon>Streptomycetaceae</taxon>
        <taxon>Streptomyces</taxon>
    </lineage>
</organism>
<dbReference type="Gene3D" id="3.30.530.20">
    <property type="match status" value="1"/>
</dbReference>
<evidence type="ECO:0000256" key="1">
    <source>
        <dbReference type="ARBA" id="ARBA00006817"/>
    </source>
</evidence>
<comment type="similarity">
    <text evidence="1">Belongs to the AHA1 family.</text>
</comment>
<dbReference type="RefSeq" id="WP_240135451.1">
    <property type="nucleotide sequence ID" value="NZ_JARWBG010000031.1"/>
</dbReference>
<dbReference type="SUPFAM" id="SSF55961">
    <property type="entry name" value="Bet v1-like"/>
    <property type="match status" value="1"/>
</dbReference>
<dbReference type="InterPro" id="IPR013538">
    <property type="entry name" value="ASHA1/2-like_C"/>
</dbReference>
<evidence type="ECO:0000313" key="3">
    <source>
        <dbReference type="EMBL" id="MDH2391763.1"/>
    </source>
</evidence>
<evidence type="ECO:0000313" key="4">
    <source>
        <dbReference type="Proteomes" id="UP001223144"/>
    </source>
</evidence>
<keyword evidence="4" id="KW-1185">Reference proteome</keyword>
<protein>
    <recommendedName>
        <fullName evidence="2">Activator of Hsp90 ATPase homologue 1/2-like C-terminal domain-containing protein</fullName>
    </recommendedName>
</protein>